<keyword evidence="2" id="KW-1185">Reference proteome</keyword>
<evidence type="ECO:0000313" key="2">
    <source>
        <dbReference type="Proteomes" id="UP001177260"/>
    </source>
</evidence>
<accession>A0ACC3AW56</accession>
<gene>
    <name evidence="1" type="ORF">N8T08_008459</name>
</gene>
<protein>
    <submittedName>
        <fullName evidence="1">Uncharacterized protein</fullName>
    </submittedName>
</protein>
<proteinExistence type="predicted"/>
<reference evidence="1 2" key="1">
    <citation type="journal article" date="2023" name="ACS Omega">
        <title>Identification of the Neoaspergillic Acid Biosynthesis Gene Cluster by Establishing an In Vitro CRISPR-Ribonucleoprotein Genetic System in Aspergillus melleus.</title>
        <authorList>
            <person name="Yuan B."/>
            <person name="Grau M.F."/>
            <person name="Murata R.M."/>
            <person name="Torok T."/>
            <person name="Venkateswaran K."/>
            <person name="Stajich J.E."/>
            <person name="Wang C.C.C."/>
        </authorList>
    </citation>
    <scope>NUCLEOTIDE SEQUENCE [LARGE SCALE GENOMIC DNA]</scope>
    <source>
        <strain evidence="1 2">IMV 1140</strain>
    </source>
</reference>
<comment type="caution">
    <text evidence="1">The sequence shown here is derived from an EMBL/GenBank/DDBJ whole genome shotgun (WGS) entry which is preliminary data.</text>
</comment>
<evidence type="ECO:0000313" key="1">
    <source>
        <dbReference type="EMBL" id="KAK1141794.1"/>
    </source>
</evidence>
<name>A0ACC3AW56_9EURO</name>
<organism evidence="1 2">
    <name type="scientific">Aspergillus melleus</name>
    <dbReference type="NCBI Taxonomy" id="138277"/>
    <lineage>
        <taxon>Eukaryota</taxon>
        <taxon>Fungi</taxon>
        <taxon>Dikarya</taxon>
        <taxon>Ascomycota</taxon>
        <taxon>Pezizomycotina</taxon>
        <taxon>Eurotiomycetes</taxon>
        <taxon>Eurotiomycetidae</taxon>
        <taxon>Eurotiales</taxon>
        <taxon>Aspergillaceae</taxon>
        <taxon>Aspergillus</taxon>
        <taxon>Aspergillus subgen. Circumdati</taxon>
    </lineage>
</organism>
<dbReference type="Proteomes" id="UP001177260">
    <property type="component" value="Unassembled WGS sequence"/>
</dbReference>
<dbReference type="EMBL" id="JAOPJF010000059">
    <property type="protein sequence ID" value="KAK1141794.1"/>
    <property type="molecule type" value="Genomic_DNA"/>
</dbReference>
<sequence>MGGWDVYCAICASNFKKRIVADSDEESQNTYRADTIGESDTTWLGKVHGLGFNPDASGDRKSFLTGPGDDPNIPTQSSEEPIDFVAYNDPDGNQQPVFPVHAICYQDILPRCIKDARQETTDDDVLYTLFEGIVASNRWNRLELDYGEPKPPKDQYWVTRKGEEALVTNPVQIPQLSSYLEKVQTIVSEDKGSTESQKPPSTVDIFDKLPNELRLELLNLLPTASALALKAASWAMLTTPLSWQQKLASDMPWLWEFRDLEVDICKSQKLNERLYLVKSELEDRSRYKKDTVDEIPGLVNRRRIWGVCESIRSLYLEKLDAGKD</sequence>